<accession>A0A239H0L9</accession>
<organism evidence="7 8">
    <name type="scientific">Tropicimonas sediminicola</name>
    <dbReference type="NCBI Taxonomy" id="1031541"/>
    <lineage>
        <taxon>Bacteria</taxon>
        <taxon>Pseudomonadati</taxon>
        <taxon>Pseudomonadota</taxon>
        <taxon>Alphaproteobacteria</taxon>
        <taxon>Rhodobacterales</taxon>
        <taxon>Roseobacteraceae</taxon>
        <taxon>Tropicimonas</taxon>
    </lineage>
</organism>
<evidence type="ECO:0000256" key="2">
    <source>
        <dbReference type="ARBA" id="ARBA00022692"/>
    </source>
</evidence>
<evidence type="ECO:0000256" key="4">
    <source>
        <dbReference type="ARBA" id="ARBA00023136"/>
    </source>
</evidence>
<evidence type="ECO:0000256" key="5">
    <source>
        <dbReference type="SAM" id="Phobius"/>
    </source>
</evidence>
<keyword evidence="8" id="KW-1185">Reference proteome</keyword>
<feature type="domain" description="Yip1" evidence="6">
    <location>
        <begin position="10"/>
        <end position="158"/>
    </location>
</feature>
<sequence>MSVSAEILRTFRAPRQVMRRLLASLSGDDRPEARILVYLVAGCFVIFVSHLPAAVAGGPQWPPEAPAEARVINTFFGWLFIAPLLFYGLAGVAHLVARVIGGQGSFLRSRAALFWTVLAVSPLMLLRGMVQHLIGPGVQLQSVEWAVALAFCALWAISLVEAETAPAG</sequence>
<evidence type="ECO:0000313" key="7">
    <source>
        <dbReference type="EMBL" id="SNS74930.1"/>
    </source>
</evidence>
<dbReference type="Pfam" id="PF04893">
    <property type="entry name" value="Yip1"/>
    <property type="match status" value="1"/>
</dbReference>
<evidence type="ECO:0000313" key="8">
    <source>
        <dbReference type="Proteomes" id="UP000198426"/>
    </source>
</evidence>
<evidence type="ECO:0000256" key="3">
    <source>
        <dbReference type="ARBA" id="ARBA00022989"/>
    </source>
</evidence>
<feature type="transmembrane region" description="Helical" evidence="5">
    <location>
        <begin position="75"/>
        <end position="100"/>
    </location>
</feature>
<keyword evidence="3 5" id="KW-1133">Transmembrane helix</keyword>
<protein>
    <submittedName>
        <fullName evidence="7">Yip1 domain-containing protein</fullName>
    </submittedName>
</protein>
<reference evidence="7 8" key="1">
    <citation type="submission" date="2017-06" db="EMBL/GenBank/DDBJ databases">
        <authorList>
            <person name="Kim H.J."/>
            <person name="Triplett B.A."/>
        </authorList>
    </citation>
    <scope>NUCLEOTIDE SEQUENCE [LARGE SCALE GENOMIC DNA]</scope>
    <source>
        <strain evidence="7 8">DSM 29339</strain>
    </source>
</reference>
<proteinExistence type="predicted"/>
<evidence type="ECO:0000256" key="1">
    <source>
        <dbReference type="ARBA" id="ARBA00004141"/>
    </source>
</evidence>
<dbReference type="GO" id="GO:0016020">
    <property type="term" value="C:membrane"/>
    <property type="evidence" value="ECO:0007669"/>
    <property type="project" value="UniProtKB-SubCell"/>
</dbReference>
<dbReference type="OrthoDB" id="7771437at2"/>
<comment type="subcellular location">
    <subcellularLocation>
        <location evidence="1">Membrane</location>
        <topology evidence="1">Multi-pass membrane protein</topology>
    </subcellularLocation>
</comment>
<evidence type="ECO:0000259" key="6">
    <source>
        <dbReference type="Pfam" id="PF04893"/>
    </source>
</evidence>
<keyword evidence="2 5" id="KW-0812">Transmembrane</keyword>
<dbReference type="Proteomes" id="UP000198426">
    <property type="component" value="Unassembled WGS sequence"/>
</dbReference>
<gene>
    <name evidence="7" type="ORF">SAMN05421757_103194</name>
</gene>
<feature type="transmembrane region" description="Helical" evidence="5">
    <location>
        <begin position="112"/>
        <end position="130"/>
    </location>
</feature>
<dbReference type="AlphaFoldDB" id="A0A239H0L9"/>
<feature type="transmembrane region" description="Helical" evidence="5">
    <location>
        <begin position="35"/>
        <end position="55"/>
    </location>
</feature>
<keyword evidence="4 5" id="KW-0472">Membrane</keyword>
<name>A0A239H0L9_9RHOB</name>
<dbReference type="RefSeq" id="WP_089232792.1">
    <property type="nucleotide sequence ID" value="NZ_FZOY01000003.1"/>
</dbReference>
<dbReference type="InterPro" id="IPR006977">
    <property type="entry name" value="Yip1_dom"/>
</dbReference>
<feature type="transmembrane region" description="Helical" evidence="5">
    <location>
        <begin position="142"/>
        <end position="160"/>
    </location>
</feature>
<dbReference type="EMBL" id="FZOY01000003">
    <property type="protein sequence ID" value="SNS74930.1"/>
    <property type="molecule type" value="Genomic_DNA"/>
</dbReference>